<dbReference type="Proteomes" id="UP000283063">
    <property type="component" value="Chromosome"/>
</dbReference>
<dbReference type="AlphaFoldDB" id="A0A3T0N5U6"/>
<evidence type="ECO:0000313" key="1">
    <source>
        <dbReference type="EMBL" id="AZV79339.1"/>
    </source>
</evidence>
<evidence type="ECO:0000313" key="2">
    <source>
        <dbReference type="Proteomes" id="UP000283063"/>
    </source>
</evidence>
<keyword evidence="2" id="KW-1185">Reference proteome</keyword>
<organism evidence="1 2">
    <name type="scientific">Parasedimentitalea marina</name>
    <dbReference type="NCBI Taxonomy" id="2483033"/>
    <lineage>
        <taxon>Bacteria</taxon>
        <taxon>Pseudomonadati</taxon>
        <taxon>Pseudomonadota</taxon>
        <taxon>Alphaproteobacteria</taxon>
        <taxon>Rhodobacterales</taxon>
        <taxon>Paracoccaceae</taxon>
        <taxon>Parasedimentitalea</taxon>
    </lineage>
</organism>
<gene>
    <name evidence="1" type="ORF">EBB79_16620</name>
</gene>
<name>A0A3T0N5U6_9RHOB</name>
<dbReference type="KEGG" id="sedi:EBB79_16620"/>
<proteinExistence type="predicted"/>
<dbReference type="EMBL" id="CP033219">
    <property type="protein sequence ID" value="AZV79339.1"/>
    <property type="molecule type" value="Genomic_DNA"/>
</dbReference>
<dbReference type="RefSeq" id="WP_127749891.1">
    <property type="nucleotide sequence ID" value="NZ_CP033219.1"/>
</dbReference>
<protein>
    <submittedName>
        <fullName evidence="1">Uncharacterized protein</fullName>
    </submittedName>
</protein>
<reference evidence="1 2" key="1">
    <citation type="submission" date="2018-10" db="EMBL/GenBank/DDBJ databases">
        <title>Parasedimentitalea marina sp. nov., a psychrophilic bacterium isolated from deep seawater of the New Britain Trench.</title>
        <authorList>
            <person name="Cao J."/>
        </authorList>
    </citation>
    <scope>NUCLEOTIDE SEQUENCE [LARGE SCALE GENOMIC DNA]</scope>
    <source>
        <strain evidence="1 2">W43</strain>
    </source>
</reference>
<sequence length="75" mass="8768">MNPPKSVANLRDILKKSIGRPSLGLRKKIETVNAIKVDRSIDEELVSEMRRYFTQDVERLSGVLKRDLRAEWKWS</sequence>
<accession>A0A3T0N5U6</accession>